<proteinExistence type="predicted"/>
<dbReference type="OrthoDB" id="5956108at2759"/>
<protein>
    <submittedName>
        <fullName evidence="1">Uncharacterized protein</fullName>
    </submittedName>
</protein>
<dbReference type="EMBL" id="JAIZAY010000011">
    <property type="protein sequence ID" value="KAJ8034048.1"/>
    <property type="molecule type" value="Genomic_DNA"/>
</dbReference>
<reference evidence="1" key="1">
    <citation type="submission" date="2021-10" db="EMBL/GenBank/DDBJ databases">
        <title>Tropical sea cucumber genome reveals ecological adaptation and Cuvierian tubules defense mechanism.</title>
        <authorList>
            <person name="Chen T."/>
        </authorList>
    </citation>
    <scope>NUCLEOTIDE SEQUENCE</scope>
    <source>
        <strain evidence="1">Nanhai2018</strain>
        <tissue evidence="1">Muscle</tissue>
    </source>
</reference>
<gene>
    <name evidence="1" type="ORF">HOLleu_24466</name>
</gene>
<organism evidence="1 2">
    <name type="scientific">Holothuria leucospilota</name>
    <name type="common">Black long sea cucumber</name>
    <name type="synonym">Mertensiothuria leucospilota</name>
    <dbReference type="NCBI Taxonomy" id="206669"/>
    <lineage>
        <taxon>Eukaryota</taxon>
        <taxon>Metazoa</taxon>
        <taxon>Echinodermata</taxon>
        <taxon>Eleutherozoa</taxon>
        <taxon>Echinozoa</taxon>
        <taxon>Holothuroidea</taxon>
        <taxon>Aspidochirotacea</taxon>
        <taxon>Aspidochirotida</taxon>
        <taxon>Holothuriidae</taxon>
        <taxon>Holothuria</taxon>
    </lineage>
</organism>
<accession>A0A9Q1H5Y6</accession>
<evidence type="ECO:0000313" key="1">
    <source>
        <dbReference type="EMBL" id="KAJ8034048.1"/>
    </source>
</evidence>
<keyword evidence="2" id="KW-1185">Reference proteome</keyword>
<comment type="caution">
    <text evidence="1">The sequence shown here is derived from an EMBL/GenBank/DDBJ whole genome shotgun (WGS) entry which is preliminary data.</text>
</comment>
<dbReference type="AlphaFoldDB" id="A0A9Q1H5Y6"/>
<evidence type="ECO:0000313" key="2">
    <source>
        <dbReference type="Proteomes" id="UP001152320"/>
    </source>
</evidence>
<sequence>MELKYNRTVNFFGLPGRNVPVDLALEFKNRELKEHLKRIGPNIEKNNMRAMHNATKALGPLGHINEAYKKACNTYKGAPDKASQDFTADITQLVKELHPESLFRYISGRFHESFKGFPADMFFNLDGNKLHEWMLRRRAYLAKKQVLQRELQQNI</sequence>
<dbReference type="Proteomes" id="UP001152320">
    <property type="component" value="Chromosome 11"/>
</dbReference>
<name>A0A9Q1H5Y6_HOLLE</name>